<protein>
    <submittedName>
        <fullName evidence="2">Uncharacterized protein</fullName>
    </submittedName>
</protein>
<name>A0A8S3A836_9BILA</name>
<dbReference type="EMBL" id="CAJOBI010121765">
    <property type="protein sequence ID" value="CAF4681736.1"/>
    <property type="molecule type" value="Genomic_DNA"/>
</dbReference>
<feature type="non-terminal residue" evidence="2">
    <location>
        <position position="50"/>
    </location>
</feature>
<sequence length="50" mass="5830">MSSSFDEESWNQHRTLDNISIGRWIPPTTRQQQLISNVTTPEVESTDIRQ</sequence>
<gene>
    <name evidence="2" type="ORF">SMN809_LOCUS42307</name>
</gene>
<reference evidence="2" key="1">
    <citation type="submission" date="2021-02" db="EMBL/GenBank/DDBJ databases">
        <authorList>
            <person name="Nowell W R."/>
        </authorList>
    </citation>
    <scope>NUCLEOTIDE SEQUENCE</scope>
</reference>
<accession>A0A8S3A836</accession>
<evidence type="ECO:0000313" key="3">
    <source>
        <dbReference type="Proteomes" id="UP000676336"/>
    </source>
</evidence>
<evidence type="ECO:0000313" key="2">
    <source>
        <dbReference type="EMBL" id="CAF4681736.1"/>
    </source>
</evidence>
<comment type="caution">
    <text evidence="2">The sequence shown here is derived from an EMBL/GenBank/DDBJ whole genome shotgun (WGS) entry which is preliminary data.</text>
</comment>
<dbReference type="Proteomes" id="UP000676336">
    <property type="component" value="Unassembled WGS sequence"/>
</dbReference>
<proteinExistence type="predicted"/>
<dbReference type="AlphaFoldDB" id="A0A8S3A836"/>
<evidence type="ECO:0000256" key="1">
    <source>
        <dbReference type="SAM" id="MobiDB-lite"/>
    </source>
</evidence>
<feature type="compositionally biased region" description="Polar residues" evidence="1">
    <location>
        <begin position="28"/>
        <end position="43"/>
    </location>
</feature>
<organism evidence="2 3">
    <name type="scientific">Rotaria magnacalcarata</name>
    <dbReference type="NCBI Taxonomy" id="392030"/>
    <lineage>
        <taxon>Eukaryota</taxon>
        <taxon>Metazoa</taxon>
        <taxon>Spiralia</taxon>
        <taxon>Gnathifera</taxon>
        <taxon>Rotifera</taxon>
        <taxon>Eurotatoria</taxon>
        <taxon>Bdelloidea</taxon>
        <taxon>Philodinida</taxon>
        <taxon>Philodinidae</taxon>
        <taxon>Rotaria</taxon>
    </lineage>
</organism>
<feature type="region of interest" description="Disordered" evidence="1">
    <location>
        <begin position="16"/>
        <end position="50"/>
    </location>
</feature>